<reference evidence="2 3" key="1">
    <citation type="submission" date="2018-01" db="EMBL/GenBank/DDBJ databases">
        <title>A novel member of the phylum Bacteroidetes isolated from glacier ice.</title>
        <authorList>
            <person name="Liu Q."/>
            <person name="Xin Y.-H."/>
        </authorList>
    </citation>
    <scope>NUCLEOTIDE SEQUENCE [LARGE SCALE GENOMIC DNA]</scope>
    <source>
        <strain evidence="2 3">RB1R16</strain>
    </source>
</reference>
<dbReference type="RefSeq" id="WP_105037741.1">
    <property type="nucleotide sequence ID" value="NZ_PPSL01000001.1"/>
</dbReference>
<gene>
    <name evidence="2" type="ORF">CJD36_003690</name>
</gene>
<dbReference type="Proteomes" id="UP000239872">
    <property type="component" value="Unassembled WGS sequence"/>
</dbReference>
<sequence>MILAKTLLGKNIAVKYAMTVDLYDGVNGNKIGILSSHAKGDYATVVELKTYNVVTESVLWMRLEDPEQQSWVMYVDGAYEFPDGRPIIVDYKSIEDMTASVFSQAVDMAKNAAESVLPEGMKDWFSKLSDMLQKGIVVAAIGAGCFIIYKIYKKIK</sequence>
<accession>A0A2S7T1Y1</accession>
<feature type="transmembrane region" description="Helical" evidence="1">
    <location>
        <begin position="131"/>
        <end position="152"/>
    </location>
</feature>
<evidence type="ECO:0000313" key="3">
    <source>
        <dbReference type="Proteomes" id="UP000239872"/>
    </source>
</evidence>
<comment type="caution">
    <text evidence="2">The sequence shown here is derived from an EMBL/GenBank/DDBJ whole genome shotgun (WGS) entry which is preliminary data.</text>
</comment>
<keyword evidence="1" id="KW-0812">Transmembrane</keyword>
<evidence type="ECO:0000313" key="2">
    <source>
        <dbReference type="EMBL" id="PQJ12857.1"/>
    </source>
</evidence>
<evidence type="ECO:0000256" key="1">
    <source>
        <dbReference type="SAM" id="Phobius"/>
    </source>
</evidence>
<protein>
    <submittedName>
        <fullName evidence="2">Uncharacterized protein</fullName>
    </submittedName>
</protein>
<name>A0A2S7T1Y1_9BACT</name>
<keyword evidence="1" id="KW-0472">Membrane</keyword>
<keyword evidence="1" id="KW-1133">Transmembrane helix</keyword>
<organism evidence="2 3">
    <name type="scientific">Flavipsychrobacter stenotrophus</name>
    <dbReference type="NCBI Taxonomy" id="2077091"/>
    <lineage>
        <taxon>Bacteria</taxon>
        <taxon>Pseudomonadati</taxon>
        <taxon>Bacteroidota</taxon>
        <taxon>Chitinophagia</taxon>
        <taxon>Chitinophagales</taxon>
        <taxon>Chitinophagaceae</taxon>
        <taxon>Flavipsychrobacter</taxon>
    </lineage>
</organism>
<dbReference type="EMBL" id="PPSL01000001">
    <property type="protein sequence ID" value="PQJ12857.1"/>
    <property type="molecule type" value="Genomic_DNA"/>
</dbReference>
<proteinExistence type="predicted"/>
<keyword evidence="3" id="KW-1185">Reference proteome</keyword>
<dbReference type="AlphaFoldDB" id="A0A2S7T1Y1"/>